<evidence type="ECO:0000313" key="1">
    <source>
        <dbReference type="EMBL" id="KRV46628.1"/>
    </source>
</evidence>
<dbReference type="RefSeq" id="WP_018382423.1">
    <property type="nucleotide sequence ID" value="NZ_LLZU01000039.1"/>
</dbReference>
<dbReference type="PANTHER" id="PTHR36932:SF1">
    <property type="entry name" value="CAPSULAR POLYSACCHARIDE BIOSYNTHESIS PROTEIN"/>
    <property type="match status" value="1"/>
</dbReference>
<reference evidence="1 2" key="1">
    <citation type="submission" date="2015-10" db="EMBL/GenBank/DDBJ databases">
        <title>Draft genome sequence of pyrrolomycin-producing Streptomyces vitaminophilus.</title>
        <authorList>
            <person name="Graham D.E."/>
            <person name="Mahan K.M."/>
            <person name="Klingeman D.M."/>
            <person name="Hettich R.L."/>
            <person name="Parry R.J."/>
        </authorList>
    </citation>
    <scope>NUCLEOTIDE SEQUENCE [LARGE SCALE GENOMIC DNA]</scope>
    <source>
        <strain evidence="1 2">ATCC 31673</strain>
    </source>
</reference>
<dbReference type="Proteomes" id="UP000050867">
    <property type="component" value="Unassembled WGS sequence"/>
</dbReference>
<dbReference type="InterPro" id="IPR053158">
    <property type="entry name" value="CapK_Type1_Caps_Biosynth"/>
</dbReference>
<dbReference type="STRING" id="76728.AQ490_12210"/>
<dbReference type="PANTHER" id="PTHR36932">
    <property type="entry name" value="CAPSULAR POLYSACCHARIDE BIOSYNTHESIS PROTEIN"/>
    <property type="match status" value="1"/>
</dbReference>
<dbReference type="InterPro" id="IPR042099">
    <property type="entry name" value="ANL_N_sf"/>
</dbReference>
<accession>A0A0T6LKZ3</accession>
<evidence type="ECO:0000313" key="2">
    <source>
        <dbReference type="Proteomes" id="UP000050867"/>
    </source>
</evidence>
<sequence>MDSVAINRRVPAEELEALVGRLARDVPFWSGRLAPPTPAFADLPLLTRADVRGHSPYDFVPQQMLGGYLLYCESTGTTGEPLSSFHRMEDIVGIGSEVRLPTALTKLLQPGVPVANALPYEMGFVGQATSMLLRAARAVEIPVSTRTTVCPPERAVAIIRKLRPRGLLCLPVDAECYAQILADEGVDPASLGIEVIMVSSEPSSPARRAHLERLYGAQVVNFFGASELGAVAIPCDHGRAHFREGSLYGELLVPDGSAAAGGAREPVTGELVITTLAPRAMPVLRYAIRDVVTVAWDPCPCGQSSPTLDYRCRAGGQIRVGDRTWTPIDLEDLVYQVEAGPWYRIEVHPGPRVLIQVETRAGAADDVGRTLAGTAAERLGVPVDVETFRPGELYDYRGIRGRKPMSRIVEHDGGGDITWAS</sequence>
<dbReference type="AlphaFoldDB" id="A0A0T6LKZ3"/>
<dbReference type="EMBL" id="LLZU01000039">
    <property type="protein sequence ID" value="KRV46628.1"/>
    <property type="molecule type" value="Genomic_DNA"/>
</dbReference>
<name>A0A0T6LKZ3_WENVI</name>
<proteinExistence type="predicted"/>
<organism evidence="1 2">
    <name type="scientific">Wenjunlia vitaminophila</name>
    <name type="common">Streptomyces vitaminophilus</name>
    <dbReference type="NCBI Taxonomy" id="76728"/>
    <lineage>
        <taxon>Bacteria</taxon>
        <taxon>Bacillati</taxon>
        <taxon>Actinomycetota</taxon>
        <taxon>Actinomycetes</taxon>
        <taxon>Kitasatosporales</taxon>
        <taxon>Streptomycetaceae</taxon>
        <taxon>Wenjunlia</taxon>
    </lineage>
</organism>
<dbReference type="eggNOG" id="COG1541">
    <property type="taxonomic scope" value="Bacteria"/>
</dbReference>
<dbReference type="OrthoDB" id="580775at2"/>
<evidence type="ECO:0008006" key="3">
    <source>
        <dbReference type="Google" id="ProtNLM"/>
    </source>
</evidence>
<protein>
    <recommendedName>
        <fullName evidence="3">Phenylacetate-CoA ligase</fullName>
    </recommendedName>
</protein>
<dbReference type="SUPFAM" id="SSF56801">
    <property type="entry name" value="Acetyl-CoA synthetase-like"/>
    <property type="match status" value="1"/>
</dbReference>
<dbReference type="Gene3D" id="3.40.50.12780">
    <property type="entry name" value="N-terminal domain of ligase-like"/>
    <property type="match status" value="1"/>
</dbReference>
<comment type="caution">
    <text evidence="1">The sequence shown here is derived from an EMBL/GenBank/DDBJ whole genome shotgun (WGS) entry which is preliminary data.</text>
</comment>
<gene>
    <name evidence="1" type="ORF">AQ490_12210</name>
</gene>
<keyword evidence="2" id="KW-1185">Reference proteome</keyword>